<dbReference type="Proteomes" id="UP000571018">
    <property type="component" value="Unassembled WGS sequence"/>
</dbReference>
<dbReference type="AlphaFoldDB" id="A0A839A2U1"/>
<accession>A0A839A2U1</accession>
<keyword evidence="2" id="KW-1185">Reference proteome</keyword>
<dbReference type="GO" id="GO:0034599">
    <property type="term" value="P:cellular response to oxidative stress"/>
    <property type="evidence" value="ECO:0007669"/>
    <property type="project" value="InterPro"/>
</dbReference>
<protein>
    <recommendedName>
        <fullName evidence="3">Nitroreductase family protein</fullName>
    </recommendedName>
</protein>
<gene>
    <name evidence="1" type="ORF">HW423_00470</name>
</gene>
<sequence length="95" mass="10570">MSTILFFEDRDAVKAGLGEVVRADTYKHHNDANMQFSMWVALAELNLGASLPHMNIGFEQGFDKSFKEILDLPASYEMVAQMPFGSIEGTPGEKE</sequence>
<comment type="caution">
    <text evidence="1">The sequence shown here is derived from an EMBL/GenBank/DDBJ whole genome shotgun (WGS) entry which is preliminary data.</text>
</comment>
<dbReference type="InterPro" id="IPR033877">
    <property type="entry name" value="Frm2/Hbn1"/>
</dbReference>
<evidence type="ECO:0000313" key="2">
    <source>
        <dbReference type="Proteomes" id="UP000571018"/>
    </source>
</evidence>
<reference evidence="1 2" key="1">
    <citation type="submission" date="2020-06" db="EMBL/GenBank/DDBJ databases">
        <title>Reclassification of Facklamia ignava, Facklamia soureckii and Facklami tabacinasalis as Falseniella iganva gen. nov., comb. nov., Hutsoniella ignava gen. nov., comb. nov., and Ruoffia tabacinasalis gen. nov., comb. nov and description of Ruoffia haltotolerans sp. nov., isolated from hypersaline Inland Sea of Qatar.</title>
        <authorList>
            <person name="Fotedar R."/>
            <person name="Sankaranarayanan K."/>
            <person name="Lawson P."/>
            <person name="Caldwell M."/>
            <person name="Zeyara A."/>
            <person name="Al Malki A."/>
            <person name="Ali M."/>
        </authorList>
    </citation>
    <scope>NUCLEOTIDE SEQUENCE [LARGE SCALE GENOMIC DNA]</scope>
    <source>
        <strain evidence="1 2">INB8</strain>
    </source>
</reference>
<dbReference type="RefSeq" id="WP_218929999.1">
    <property type="nucleotide sequence ID" value="NZ_JACAOA010000001.1"/>
</dbReference>
<dbReference type="GO" id="GO:0016491">
    <property type="term" value="F:oxidoreductase activity"/>
    <property type="evidence" value="ECO:0007669"/>
    <property type="project" value="InterPro"/>
</dbReference>
<dbReference type="InterPro" id="IPR000415">
    <property type="entry name" value="Nitroreductase-like"/>
</dbReference>
<dbReference type="SUPFAM" id="SSF55469">
    <property type="entry name" value="FMN-dependent nitroreductase-like"/>
    <property type="match status" value="1"/>
</dbReference>
<organism evidence="1 2">
    <name type="scientific">Ruoffia halotolerans</name>
    <dbReference type="NCBI Taxonomy" id="2748684"/>
    <lineage>
        <taxon>Bacteria</taxon>
        <taxon>Bacillati</taxon>
        <taxon>Bacillota</taxon>
        <taxon>Bacilli</taxon>
        <taxon>Lactobacillales</taxon>
        <taxon>Aerococcaceae</taxon>
        <taxon>Ruoffia</taxon>
    </lineage>
</organism>
<proteinExistence type="predicted"/>
<dbReference type="PANTHER" id="PTHR43035:SF1">
    <property type="entry name" value="FATTY ACID REPRESSION MUTANT PROTEIN 2-RELATED"/>
    <property type="match status" value="1"/>
</dbReference>
<dbReference type="Gene3D" id="3.40.109.10">
    <property type="entry name" value="NADH Oxidase"/>
    <property type="match status" value="1"/>
</dbReference>
<evidence type="ECO:0008006" key="3">
    <source>
        <dbReference type="Google" id="ProtNLM"/>
    </source>
</evidence>
<evidence type="ECO:0000313" key="1">
    <source>
        <dbReference type="EMBL" id="MBA5728262.1"/>
    </source>
</evidence>
<dbReference type="PANTHER" id="PTHR43035">
    <property type="entry name" value="FATTY ACID REPRESSION MUTANT PROTEIN 2-RELATED"/>
    <property type="match status" value="1"/>
</dbReference>
<name>A0A839A2U1_9LACT</name>
<dbReference type="EMBL" id="JACAOA010000001">
    <property type="protein sequence ID" value="MBA5728262.1"/>
    <property type="molecule type" value="Genomic_DNA"/>
</dbReference>